<evidence type="ECO:0008006" key="4">
    <source>
        <dbReference type="Google" id="ProtNLM"/>
    </source>
</evidence>
<evidence type="ECO:0000256" key="1">
    <source>
        <dbReference type="SAM" id="MobiDB-lite"/>
    </source>
</evidence>
<dbReference type="PROSITE" id="PS51257">
    <property type="entry name" value="PROKAR_LIPOPROTEIN"/>
    <property type="match status" value="1"/>
</dbReference>
<name>A0A167J0I3_9FLAO</name>
<dbReference type="Proteomes" id="UP000077013">
    <property type="component" value="Unassembled WGS sequence"/>
</dbReference>
<dbReference type="AlphaFoldDB" id="A0A167J0I3"/>
<comment type="caution">
    <text evidence="2">The sequence shown here is derived from an EMBL/GenBank/DDBJ whole genome shotgun (WGS) entry which is preliminary data.</text>
</comment>
<accession>A0A167J0I3</accession>
<dbReference type="EMBL" id="LRXL01000026">
    <property type="protein sequence ID" value="OAB80199.1"/>
    <property type="molecule type" value="Genomic_DNA"/>
</dbReference>
<organism evidence="2 3">
    <name type="scientific">Cochleicola gelatinilyticus</name>
    <dbReference type="NCBI Taxonomy" id="1763537"/>
    <lineage>
        <taxon>Bacteria</taxon>
        <taxon>Pseudomonadati</taxon>
        <taxon>Bacteroidota</taxon>
        <taxon>Flavobacteriia</taxon>
        <taxon>Flavobacteriales</taxon>
        <taxon>Flavobacteriaceae</taxon>
        <taxon>Cochleicola</taxon>
    </lineage>
</organism>
<feature type="region of interest" description="Disordered" evidence="1">
    <location>
        <begin position="172"/>
        <end position="193"/>
    </location>
</feature>
<gene>
    <name evidence="2" type="ORF">ULVI_05535</name>
</gene>
<keyword evidence="3" id="KW-1185">Reference proteome</keyword>
<dbReference type="OrthoDB" id="1364277at2"/>
<protein>
    <recommendedName>
        <fullName evidence="4">Lipoprotein</fullName>
    </recommendedName>
</protein>
<sequence>MKKLNKLISFTIIATFLLSFVACGVTKDSFKLEKRPPFLISQVYNKQWASGIRDGSVGDDVYVSIEKFKRRDADITFQQLFFKDQVANLRKPAEYRNQFLESSNHFVAFFKDGNTNEAFQTETDEEPESLPLTQFPFELTDTEAVISYEYFGRTRYYKIPFVKTVSRIGYPSMNMNDQEKTPVEESEEQIDQK</sequence>
<reference evidence="2 3" key="1">
    <citation type="submission" date="2016-02" db="EMBL/GenBank/DDBJ databases">
        <title>Ulvibacter sp. LPB0005, isolated from Thais luteostoma.</title>
        <authorList>
            <person name="Shin S.-K."/>
            <person name="Yi H."/>
        </authorList>
    </citation>
    <scope>NUCLEOTIDE SEQUENCE [LARGE SCALE GENOMIC DNA]</scope>
    <source>
        <strain evidence="2 3">LPB0005</strain>
    </source>
</reference>
<feature type="compositionally biased region" description="Acidic residues" evidence="1">
    <location>
        <begin position="184"/>
        <end position="193"/>
    </location>
</feature>
<dbReference type="STRING" id="1763537.ULVI_05535"/>
<evidence type="ECO:0000313" key="3">
    <source>
        <dbReference type="Proteomes" id="UP000077013"/>
    </source>
</evidence>
<dbReference type="RefSeq" id="WP_068590543.1">
    <property type="nucleotide sequence ID" value="NZ_LRXL01000026.1"/>
</dbReference>
<proteinExistence type="predicted"/>
<evidence type="ECO:0000313" key="2">
    <source>
        <dbReference type="EMBL" id="OAB80199.1"/>
    </source>
</evidence>